<dbReference type="PANTHER" id="PTHR30302">
    <property type="entry name" value="HYDROGENASE 1 MATURATION PROTEASE"/>
    <property type="match status" value="1"/>
</dbReference>
<proteinExistence type="inferred from homology"/>
<dbReference type="NCBIfam" id="TIGR00072">
    <property type="entry name" value="hydrog_prot"/>
    <property type="match status" value="1"/>
</dbReference>
<evidence type="ECO:0000256" key="1">
    <source>
        <dbReference type="ARBA" id="ARBA00006814"/>
    </source>
</evidence>
<name>A0A4R1R8D9_HYDET</name>
<dbReference type="CDD" id="cd00518">
    <property type="entry name" value="H2MP"/>
    <property type="match status" value="1"/>
</dbReference>
<keyword evidence="6" id="KW-1185">Reference proteome</keyword>
<sequence>MREICIIGIGNEIRGDDGVGPAVVRELQKGALSQQADFFDLGGKLFEIPDLARSYPSAFIVDALPPAGDPGTITFIPWHKRWKEPVARYSLHDLDLIWQMQMAGDDAEKIWLVGVEIASLEWGVCLSPELNRKLPDIIRTITRQIHSLLEE</sequence>
<gene>
    <name evidence="5" type="ORF">EDC14_10308</name>
</gene>
<comment type="caution">
    <text evidence="5">The sequence shown here is derived from an EMBL/GenBank/DDBJ whole genome shotgun (WGS) entry which is preliminary data.</text>
</comment>
<dbReference type="GO" id="GO:0016485">
    <property type="term" value="P:protein processing"/>
    <property type="evidence" value="ECO:0007669"/>
    <property type="project" value="TreeGrafter"/>
</dbReference>
<dbReference type="InterPro" id="IPR023430">
    <property type="entry name" value="Pept_HybD-like_dom_sf"/>
</dbReference>
<evidence type="ECO:0000256" key="4">
    <source>
        <dbReference type="ARBA" id="ARBA00022801"/>
    </source>
</evidence>
<keyword evidence="3" id="KW-0064">Aspartyl protease</keyword>
<dbReference type="AlphaFoldDB" id="A0A4R1R8D9"/>
<keyword evidence="2 5" id="KW-0645">Protease</keyword>
<dbReference type="Gene3D" id="3.40.50.1450">
    <property type="entry name" value="HybD-like"/>
    <property type="match status" value="1"/>
</dbReference>
<dbReference type="InterPro" id="IPR000671">
    <property type="entry name" value="Peptidase_A31"/>
</dbReference>
<protein>
    <submittedName>
        <fullName evidence="5">Hydrogenase maturation protease</fullName>
    </submittedName>
</protein>
<dbReference type="GO" id="GO:0008047">
    <property type="term" value="F:enzyme activator activity"/>
    <property type="evidence" value="ECO:0007669"/>
    <property type="project" value="InterPro"/>
</dbReference>
<evidence type="ECO:0000313" key="5">
    <source>
        <dbReference type="EMBL" id="TCL61906.1"/>
    </source>
</evidence>
<reference evidence="5 6" key="1">
    <citation type="submission" date="2019-03" db="EMBL/GenBank/DDBJ databases">
        <title>Genomic Encyclopedia of Type Strains, Phase IV (KMG-IV): sequencing the most valuable type-strain genomes for metagenomic binning, comparative biology and taxonomic classification.</title>
        <authorList>
            <person name="Goeker M."/>
        </authorList>
    </citation>
    <scope>NUCLEOTIDE SEQUENCE [LARGE SCALE GENOMIC DNA]</scope>
    <source>
        <strain evidence="5 6">LX-B</strain>
    </source>
</reference>
<accession>A0A4R1R8D9</accession>
<dbReference type="EMBL" id="SLUN01000030">
    <property type="protein sequence ID" value="TCL61906.1"/>
    <property type="molecule type" value="Genomic_DNA"/>
</dbReference>
<dbReference type="Proteomes" id="UP000295008">
    <property type="component" value="Unassembled WGS sequence"/>
</dbReference>
<dbReference type="Pfam" id="PF01750">
    <property type="entry name" value="HycI"/>
    <property type="match status" value="1"/>
</dbReference>
<dbReference type="PANTHER" id="PTHR30302:SF1">
    <property type="entry name" value="HYDROGENASE 2 MATURATION PROTEASE"/>
    <property type="match status" value="1"/>
</dbReference>
<comment type="similarity">
    <text evidence="1">Belongs to the peptidase A31 family.</text>
</comment>
<keyword evidence="4" id="KW-0378">Hydrolase</keyword>
<evidence type="ECO:0000256" key="2">
    <source>
        <dbReference type="ARBA" id="ARBA00022670"/>
    </source>
</evidence>
<dbReference type="OrthoDB" id="9794619at2"/>
<dbReference type="RefSeq" id="WP_132016034.1">
    <property type="nucleotide sequence ID" value="NZ_SLUN01000030.1"/>
</dbReference>
<dbReference type="GO" id="GO:0004190">
    <property type="term" value="F:aspartic-type endopeptidase activity"/>
    <property type="evidence" value="ECO:0007669"/>
    <property type="project" value="UniProtKB-KW"/>
</dbReference>
<dbReference type="SUPFAM" id="SSF53163">
    <property type="entry name" value="HybD-like"/>
    <property type="match status" value="1"/>
</dbReference>
<evidence type="ECO:0000313" key="6">
    <source>
        <dbReference type="Proteomes" id="UP000295008"/>
    </source>
</evidence>
<organism evidence="5 6">
    <name type="scientific">Hydrogenispora ethanolica</name>
    <dbReference type="NCBI Taxonomy" id="1082276"/>
    <lineage>
        <taxon>Bacteria</taxon>
        <taxon>Bacillati</taxon>
        <taxon>Bacillota</taxon>
        <taxon>Hydrogenispora</taxon>
    </lineage>
</organism>
<evidence type="ECO:0000256" key="3">
    <source>
        <dbReference type="ARBA" id="ARBA00022750"/>
    </source>
</evidence>